<proteinExistence type="predicted"/>
<name>A0AA39XCD6_9PEZI</name>
<sequence length="88" mass="9538">MQENFQLSNAHLKQFWVAALLCTSILSAGSVRRRDTPLALVLSLASHHHLAVPTRFRIMAPSLSNSLADCTHLATGKLDHGAIPQLGI</sequence>
<accession>A0AA39XCD6</accession>
<comment type="caution">
    <text evidence="1">The sequence shown here is derived from an EMBL/GenBank/DDBJ whole genome shotgun (WGS) entry which is preliminary data.</text>
</comment>
<gene>
    <name evidence="1" type="ORF">B0T14DRAFT_1805</name>
</gene>
<keyword evidence="2" id="KW-1185">Reference proteome</keyword>
<evidence type="ECO:0000313" key="2">
    <source>
        <dbReference type="Proteomes" id="UP001175000"/>
    </source>
</evidence>
<dbReference type="AlphaFoldDB" id="A0AA39XCD6"/>
<dbReference type="EMBL" id="JAULSU010000001">
    <property type="protein sequence ID" value="KAK0631336.1"/>
    <property type="molecule type" value="Genomic_DNA"/>
</dbReference>
<evidence type="ECO:0000313" key="1">
    <source>
        <dbReference type="EMBL" id="KAK0631336.1"/>
    </source>
</evidence>
<organism evidence="1 2">
    <name type="scientific">Immersiella caudata</name>
    <dbReference type="NCBI Taxonomy" id="314043"/>
    <lineage>
        <taxon>Eukaryota</taxon>
        <taxon>Fungi</taxon>
        <taxon>Dikarya</taxon>
        <taxon>Ascomycota</taxon>
        <taxon>Pezizomycotina</taxon>
        <taxon>Sordariomycetes</taxon>
        <taxon>Sordariomycetidae</taxon>
        <taxon>Sordariales</taxon>
        <taxon>Lasiosphaeriaceae</taxon>
        <taxon>Immersiella</taxon>
    </lineage>
</organism>
<protein>
    <submittedName>
        <fullName evidence="1">Uncharacterized protein</fullName>
    </submittedName>
</protein>
<dbReference type="Proteomes" id="UP001175000">
    <property type="component" value="Unassembled WGS sequence"/>
</dbReference>
<reference evidence="1" key="1">
    <citation type="submission" date="2023-06" db="EMBL/GenBank/DDBJ databases">
        <title>Genome-scale phylogeny and comparative genomics of the fungal order Sordariales.</title>
        <authorList>
            <consortium name="Lawrence Berkeley National Laboratory"/>
            <person name="Hensen N."/>
            <person name="Bonometti L."/>
            <person name="Westerberg I."/>
            <person name="Brannstrom I.O."/>
            <person name="Guillou S."/>
            <person name="Cros-Aarteil S."/>
            <person name="Calhoun S."/>
            <person name="Haridas S."/>
            <person name="Kuo A."/>
            <person name="Mondo S."/>
            <person name="Pangilinan J."/>
            <person name="Riley R."/>
            <person name="Labutti K."/>
            <person name="Andreopoulos B."/>
            <person name="Lipzen A."/>
            <person name="Chen C."/>
            <person name="Yanf M."/>
            <person name="Daum C."/>
            <person name="Ng V."/>
            <person name="Clum A."/>
            <person name="Steindorff A."/>
            <person name="Ohm R."/>
            <person name="Martin F."/>
            <person name="Silar P."/>
            <person name="Natvig D."/>
            <person name="Lalanne C."/>
            <person name="Gautier V."/>
            <person name="Ament-Velasquez S.L."/>
            <person name="Kruys A."/>
            <person name="Hutchinson M.I."/>
            <person name="Powell A.J."/>
            <person name="Barry K."/>
            <person name="Miller A.N."/>
            <person name="Grigoriev I.V."/>
            <person name="Debuchy R."/>
            <person name="Gladieux P."/>
            <person name="Thoren M.H."/>
            <person name="Johannesson H."/>
        </authorList>
    </citation>
    <scope>NUCLEOTIDE SEQUENCE</scope>
    <source>
        <strain evidence="1">CBS 606.72</strain>
    </source>
</reference>